<dbReference type="AlphaFoldDB" id="A0A0N1ECK6"/>
<dbReference type="Pfam" id="PF19304">
    <property type="entry name" value="PGDH_inter"/>
    <property type="match status" value="1"/>
</dbReference>
<dbReference type="PATRIC" id="fig|35818.10.peg.684"/>
<keyword evidence="9" id="KW-0028">Amino-acid biosynthesis</keyword>
<evidence type="ECO:0000256" key="4">
    <source>
        <dbReference type="ARBA" id="ARBA00021582"/>
    </source>
</evidence>
<dbReference type="GO" id="GO:0006564">
    <property type="term" value="P:L-serine biosynthetic process"/>
    <property type="evidence" value="ECO:0007669"/>
    <property type="project" value="UniProtKB-UniRule"/>
</dbReference>
<dbReference type="InterPro" id="IPR045626">
    <property type="entry name" value="PGDH_ASB_dom"/>
</dbReference>
<name>A0A0N1ECK6_9HELI</name>
<dbReference type="PROSITE" id="PS00065">
    <property type="entry name" value="D_2_HYDROXYACID_DH_1"/>
    <property type="match status" value="1"/>
</dbReference>
<comment type="function">
    <text evidence="1">Catalyzes the reversible oxidation of 3-phospho-D-glycerate to 3-phosphonooxypyruvate, the first step of the phosphorylated L-serine biosynthesis pathway. Also catalyzes the reversible oxidation of 2-hydroxyglutarate to 2-oxoglutarate.</text>
</comment>
<evidence type="ECO:0000313" key="11">
    <source>
        <dbReference type="EMBL" id="KPH50346.1"/>
    </source>
</evidence>
<evidence type="ECO:0000313" key="14">
    <source>
        <dbReference type="Proteomes" id="UP000037997"/>
    </source>
</evidence>
<dbReference type="RefSeq" id="WP_054195457.1">
    <property type="nucleotide sequence ID" value="NZ_CALUQK010000002.1"/>
</dbReference>
<dbReference type="SUPFAM" id="SSF52283">
    <property type="entry name" value="Formate/glycerate dehydrogenase catalytic domain-like"/>
    <property type="match status" value="1"/>
</dbReference>
<dbReference type="Proteomes" id="UP000037997">
    <property type="component" value="Unassembled WGS sequence"/>
</dbReference>
<dbReference type="PROSITE" id="PS51671">
    <property type="entry name" value="ACT"/>
    <property type="match status" value="1"/>
</dbReference>
<dbReference type="FunFam" id="3.40.50.720:FF:000021">
    <property type="entry name" value="D-3-phosphoglycerate dehydrogenase"/>
    <property type="match status" value="1"/>
</dbReference>
<protein>
    <recommendedName>
        <fullName evidence="4 9">D-3-phosphoglycerate dehydrogenase</fullName>
        <ecNumber evidence="9">1.1.1.95</ecNumber>
    </recommendedName>
</protein>
<organism evidence="12 14">
    <name type="scientific">Helicobacter pullorum</name>
    <dbReference type="NCBI Taxonomy" id="35818"/>
    <lineage>
        <taxon>Bacteria</taxon>
        <taxon>Pseudomonadati</taxon>
        <taxon>Campylobacterota</taxon>
        <taxon>Epsilonproteobacteria</taxon>
        <taxon>Campylobacterales</taxon>
        <taxon>Helicobacteraceae</taxon>
        <taxon>Helicobacter</taxon>
    </lineage>
</organism>
<dbReference type="InterPro" id="IPR029009">
    <property type="entry name" value="ASB_dom_sf"/>
</dbReference>
<dbReference type="Pfam" id="PF00389">
    <property type="entry name" value="2-Hacid_dh"/>
    <property type="match status" value="1"/>
</dbReference>
<dbReference type="GO" id="GO:0004617">
    <property type="term" value="F:phosphoglycerate dehydrogenase activity"/>
    <property type="evidence" value="ECO:0007669"/>
    <property type="project" value="UniProtKB-UniRule"/>
</dbReference>
<evidence type="ECO:0000256" key="9">
    <source>
        <dbReference type="RuleBase" id="RU363003"/>
    </source>
</evidence>
<dbReference type="InterPro" id="IPR006139">
    <property type="entry name" value="D-isomer_2_OHA_DH_cat_dom"/>
</dbReference>
<dbReference type="EC" id="1.1.1.95" evidence="9"/>
<dbReference type="InterPro" id="IPR006140">
    <property type="entry name" value="D-isomer_DH_NAD-bd"/>
</dbReference>
<dbReference type="InterPro" id="IPR002912">
    <property type="entry name" value="ACT_dom"/>
</dbReference>
<keyword evidence="6 9" id="KW-0520">NAD</keyword>
<dbReference type="InterPro" id="IPR006236">
    <property type="entry name" value="PGDH"/>
</dbReference>
<dbReference type="Pfam" id="PF01842">
    <property type="entry name" value="ACT"/>
    <property type="match status" value="1"/>
</dbReference>
<dbReference type="UniPathway" id="UPA00135">
    <property type="reaction ID" value="UER00196"/>
</dbReference>
<evidence type="ECO:0000256" key="6">
    <source>
        <dbReference type="ARBA" id="ARBA00023027"/>
    </source>
</evidence>
<comment type="caution">
    <text evidence="12">The sequence shown here is derived from an EMBL/GenBank/DDBJ whole genome shotgun (WGS) entry which is preliminary data.</text>
</comment>
<dbReference type="InterPro" id="IPR045865">
    <property type="entry name" value="ACT-like_dom_sf"/>
</dbReference>
<evidence type="ECO:0000256" key="1">
    <source>
        <dbReference type="ARBA" id="ARBA00003800"/>
    </source>
</evidence>
<accession>A0A0N1ECK6</accession>
<keyword evidence="5 9" id="KW-0560">Oxidoreductase</keyword>
<dbReference type="SUPFAM" id="SSF143548">
    <property type="entry name" value="Serine metabolism enzymes domain"/>
    <property type="match status" value="1"/>
</dbReference>
<dbReference type="Proteomes" id="UP000037800">
    <property type="component" value="Unassembled WGS sequence"/>
</dbReference>
<evidence type="ECO:0000256" key="3">
    <source>
        <dbReference type="ARBA" id="ARBA00005854"/>
    </source>
</evidence>
<comment type="catalytic activity">
    <reaction evidence="7">
        <text>(R)-2-hydroxyglutarate + NAD(+) = 2-oxoglutarate + NADH + H(+)</text>
        <dbReference type="Rhea" id="RHEA:49612"/>
        <dbReference type="ChEBI" id="CHEBI:15378"/>
        <dbReference type="ChEBI" id="CHEBI:15801"/>
        <dbReference type="ChEBI" id="CHEBI:16810"/>
        <dbReference type="ChEBI" id="CHEBI:57540"/>
        <dbReference type="ChEBI" id="CHEBI:57945"/>
        <dbReference type="EC" id="1.1.1.399"/>
    </reaction>
</comment>
<dbReference type="PANTHER" id="PTHR42938:SF47">
    <property type="entry name" value="HYDROXYPYRUVATE REDUCTASE"/>
    <property type="match status" value="1"/>
</dbReference>
<dbReference type="SUPFAM" id="SSF55021">
    <property type="entry name" value="ACT-like"/>
    <property type="match status" value="1"/>
</dbReference>
<dbReference type="GO" id="GO:0051287">
    <property type="term" value="F:NAD binding"/>
    <property type="evidence" value="ECO:0007669"/>
    <property type="project" value="UniProtKB-UniRule"/>
</dbReference>
<dbReference type="InterPro" id="IPR036291">
    <property type="entry name" value="NAD(P)-bd_dom_sf"/>
</dbReference>
<feature type="domain" description="ACT" evidence="10">
    <location>
        <begin position="457"/>
        <end position="527"/>
    </location>
</feature>
<keyword evidence="9" id="KW-0718">Serine biosynthesis</keyword>
<evidence type="ECO:0000256" key="2">
    <source>
        <dbReference type="ARBA" id="ARBA00005216"/>
    </source>
</evidence>
<evidence type="ECO:0000313" key="12">
    <source>
        <dbReference type="EMBL" id="KPH55366.1"/>
    </source>
</evidence>
<dbReference type="Gene3D" id="3.30.70.260">
    <property type="match status" value="1"/>
</dbReference>
<proteinExistence type="inferred from homology"/>
<dbReference type="GeneID" id="93196097"/>
<dbReference type="FunFam" id="3.30.1330.90:FF:000003">
    <property type="entry name" value="D-3-phosphoglycerate dehydrogenase"/>
    <property type="match status" value="1"/>
</dbReference>
<reference evidence="13 14" key="1">
    <citation type="submission" date="2014-06" db="EMBL/GenBank/DDBJ databases">
        <title>Helicobacter pullorum isolates in fresh chicken meat - phenotypic and genotypic features.</title>
        <authorList>
            <person name="Borges V."/>
            <person name="Santos A."/>
            <person name="Correia C.B."/>
            <person name="Saraiva M."/>
            <person name="Menard A."/>
            <person name="Vieira L."/>
            <person name="Sampaio D.A."/>
            <person name="Gomes J.P."/>
            <person name="Oleastro M."/>
        </authorList>
    </citation>
    <scope>NUCLEOTIDE SEQUENCE [LARGE SCALE GENOMIC DNA]</scope>
    <source>
        <strain evidence="12 14">229334/12</strain>
        <strain evidence="11 13">229336/12</strain>
    </source>
</reference>
<dbReference type="FunFam" id="3.30.70.260:FF:000008">
    <property type="entry name" value="D-3-phosphoglycerate dehydrogenase, chloroplastic"/>
    <property type="match status" value="1"/>
</dbReference>
<evidence type="ECO:0000256" key="7">
    <source>
        <dbReference type="ARBA" id="ARBA00048126"/>
    </source>
</evidence>
<dbReference type="CDD" id="cd04902">
    <property type="entry name" value="ACT_3PGDH-xct"/>
    <property type="match status" value="1"/>
</dbReference>
<gene>
    <name evidence="12" type="ORF">HPU229334_08840</name>
    <name evidence="11" type="ORF">HPU229336_03315</name>
</gene>
<evidence type="ECO:0000259" key="10">
    <source>
        <dbReference type="PROSITE" id="PS51671"/>
    </source>
</evidence>
<dbReference type="InterPro" id="IPR029752">
    <property type="entry name" value="D-isomer_DH_CS1"/>
</dbReference>
<dbReference type="Gene3D" id="3.40.50.720">
    <property type="entry name" value="NAD(P)-binding Rossmann-like Domain"/>
    <property type="match status" value="2"/>
</dbReference>
<evidence type="ECO:0000256" key="8">
    <source>
        <dbReference type="ARBA" id="ARBA00048731"/>
    </source>
</evidence>
<evidence type="ECO:0000256" key="5">
    <source>
        <dbReference type="ARBA" id="ARBA00023002"/>
    </source>
</evidence>
<evidence type="ECO:0000313" key="13">
    <source>
        <dbReference type="Proteomes" id="UP000037800"/>
    </source>
</evidence>
<dbReference type="CDD" id="cd12173">
    <property type="entry name" value="PGDH_4"/>
    <property type="match status" value="1"/>
</dbReference>
<dbReference type="Gene3D" id="3.30.1330.90">
    <property type="entry name" value="D-3-phosphoglycerate dehydrogenase, domain 3"/>
    <property type="match status" value="1"/>
</dbReference>
<comment type="pathway">
    <text evidence="2 9">Amino-acid biosynthesis; L-serine biosynthesis; L-serine from 3-phospho-D-glycerate: step 1/3.</text>
</comment>
<comment type="catalytic activity">
    <reaction evidence="8 9">
        <text>(2R)-3-phosphoglycerate + NAD(+) = 3-phosphooxypyruvate + NADH + H(+)</text>
        <dbReference type="Rhea" id="RHEA:12641"/>
        <dbReference type="ChEBI" id="CHEBI:15378"/>
        <dbReference type="ChEBI" id="CHEBI:18110"/>
        <dbReference type="ChEBI" id="CHEBI:57540"/>
        <dbReference type="ChEBI" id="CHEBI:57945"/>
        <dbReference type="ChEBI" id="CHEBI:58272"/>
        <dbReference type="EC" id="1.1.1.95"/>
    </reaction>
</comment>
<dbReference type="SUPFAM" id="SSF51735">
    <property type="entry name" value="NAD(P)-binding Rossmann-fold domains"/>
    <property type="match status" value="1"/>
</dbReference>
<dbReference type="EMBL" id="JNOC01000044">
    <property type="protein sequence ID" value="KPH55366.1"/>
    <property type="molecule type" value="Genomic_DNA"/>
</dbReference>
<sequence length="527" mass="58296">MSKFTIMVCDHIHQSGLDLLAKATDVEMLNLANLPKDELKKELYKADIAITRSSTDVDESFLEAAKKLRAVVRAGVGVDNVDIEASSKKGVVVMNVPTANTIAAVELTCAHILSAIRTFPSANAQLKNERKWKREDWYGTELKGKKLGIIGFGNIGSRVGKRMKAFEMEVITYDPYINPAKATDLGIAYTKDFDEILACDIITIHTPKNKETINIIDKEQIAKMKEGVVLINCARGGLYNEDALFEALQSKKVRWAGIDVFTKEPAISNKLLDLPNIYVTPHIGANTLESQEKIAIEAAEAALEAARGSSFPNALNLPIKDSDLPNFMRAYLELMQKMAFFAIQVNKSEIRSIKLEVQGEISQYLSSLSTFALVGILNATIGDKVNYVNAPYVAKERGIEISLESKNLQNVYKNQIRLTLLTQEGEFSVSGTVFNEDTPKIVEINHFEMDIEPKGRMILFRNNDTPGVIGHVGTTLAKHNINIADFRLGRYGKEALAVILVDDEVSNEVIKELSSIKACLAIKYVVL</sequence>
<dbReference type="EMBL" id="JNUR01000020">
    <property type="protein sequence ID" value="KPH50346.1"/>
    <property type="molecule type" value="Genomic_DNA"/>
</dbReference>
<dbReference type="PANTHER" id="PTHR42938">
    <property type="entry name" value="FORMATE DEHYDROGENASE 1"/>
    <property type="match status" value="1"/>
</dbReference>
<dbReference type="STRING" id="35818.HPU229336_03315"/>
<dbReference type="Pfam" id="PF02826">
    <property type="entry name" value="2-Hacid_dh_C"/>
    <property type="match status" value="1"/>
</dbReference>
<dbReference type="NCBIfam" id="TIGR01327">
    <property type="entry name" value="PGDH"/>
    <property type="match status" value="1"/>
</dbReference>
<comment type="similarity">
    <text evidence="3 9">Belongs to the D-isomer specific 2-hydroxyacid dehydrogenase family.</text>
</comment>